<accession>A0ABP8TCR6</accession>
<protein>
    <submittedName>
        <fullName evidence="2">Helix-turn-helix transcriptional regulator</fullName>
    </submittedName>
</protein>
<dbReference type="Gene3D" id="1.10.260.40">
    <property type="entry name" value="lambda repressor-like DNA-binding domains"/>
    <property type="match status" value="1"/>
</dbReference>
<dbReference type="PROSITE" id="PS50943">
    <property type="entry name" value="HTH_CROC1"/>
    <property type="match status" value="1"/>
</dbReference>
<keyword evidence="3" id="KW-1185">Reference proteome</keyword>
<dbReference type="RefSeq" id="WP_345350737.1">
    <property type="nucleotide sequence ID" value="NZ_BAABHJ010000005.1"/>
</dbReference>
<dbReference type="SMART" id="SM00530">
    <property type="entry name" value="HTH_XRE"/>
    <property type="match status" value="1"/>
</dbReference>
<dbReference type="SUPFAM" id="SSF47413">
    <property type="entry name" value="lambda repressor-like DNA-binding domains"/>
    <property type="match status" value="1"/>
</dbReference>
<dbReference type="InterPro" id="IPR010982">
    <property type="entry name" value="Lambda_DNA-bd_dom_sf"/>
</dbReference>
<proteinExistence type="predicted"/>
<dbReference type="Proteomes" id="UP001500212">
    <property type="component" value="Unassembled WGS sequence"/>
</dbReference>
<sequence length="410" mass="45607">MPETLPPELTRGERIRVLRERRGMSRTVLANLVGRGPDWLKKIERGERELRDYTLLVRLAVALRVNDLSVITGGTTPVPVDASSRLMLPFVGEIRDAVRGALFSPPSQDDPPSVDVLRGRVSELWRLWHSSRFQRSEVGQMLPTLIRDAQVSTRHFDGPDRRKAYAVLADVYHLAQQVLAYACEPELYWIIVDRGRLAAQEADDPVSLAGAAWTYGNGLRETYAEEAIREVETVATALTPLLEEGSDDLRAMYGALHLHAAITYARDGRDGDAWRHWDEAKRVVERLPADYTHAWTVFGRANVDIHGISVGVDLRTPGAALQRSEDMNLDTVPSVERRSRVLIELARAQHQRHDHAGTLHYMNRAHAASPESVRYTPLARGLVSDLLREARGPLKSDAVALADAAGVLAG</sequence>
<name>A0ABP8TCR6_9ACTN</name>
<evidence type="ECO:0000259" key="1">
    <source>
        <dbReference type="PROSITE" id="PS50943"/>
    </source>
</evidence>
<evidence type="ECO:0000313" key="3">
    <source>
        <dbReference type="Proteomes" id="UP001500212"/>
    </source>
</evidence>
<dbReference type="EMBL" id="BAABHJ010000005">
    <property type="protein sequence ID" value="GAA4604708.1"/>
    <property type="molecule type" value="Genomic_DNA"/>
</dbReference>
<feature type="domain" description="HTH cro/C1-type" evidence="1">
    <location>
        <begin position="15"/>
        <end position="71"/>
    </location>
</feature>
<evidence type="ECO:0000313" key="2">
    <source>
        <dbReference type="EMBL" id="GAA4604708.1"/>
    </source>
</evidence>
<dbReference type="InterPro" id="IPR001387">
    <property type="entry name" value="Cro/C1-type_HTH"/>
</dbReference>
<dbReference type="CDD" id="cd00093">
    <property type="entry name" value="HTH_XRE"/>
    <property type="match status" value="1"/>
</dbReference>
<gene>
    <name evidence="2" type="ORF">GCM10023195_16080</name>
</gene>
<comment type="caution">
    <text evidence="2">The sequence shown here is derived from an EMBL/GenBank/DDBJ whole genome shotgun (WGS) entry which is preliminary data.</text>
</comment>
<reference evidence="3" key="1">
    <citation type="journal article" date="2019" name="Int. J. Syst. Evol. Microbiol.">
        <title>The Global Catalogue of Microorganisms (GCM) 10K type strain sequencing project: providing services to taxonomists for standard genome sequencing and annotation.</title>
        <authorList>
            <consortium name="The Broad Institute Genomics Platform"/>
            <consortium name="The Broad Institute Genome Sequencing Center for Infectious Disease"/>
            <person name="Wu L."/>
            <person name="Ma J."/>
        </authorList>
    </citation>
    <scope>NUCLEOTIDE SEQUENCE [LARGE SCALE GENOMIC DNA]</scope>
    <source>
        <strain evidence="3">JCM 17938</strain>
    </source>
</reference>
<organism evidence="2 3">
    <name type="scientific">Actinoallomurus liliacearum</name>
    <dbReference type="NCBI Taxonomy" id="1080073"/>
    <lineage>
        <taxon>Bacteria</taxon>
        <taxon>Bacillati</taxon>
        <taxon>Actinomycetota</taxon>
        <taxon>Actinomycetes</taxon>
        <taxon>Streptosporangiales</taxon>
        <taxon>Thermomonosporaceae</taxon>
        <taxon>Actinoallomurus</taxon>
    </lineage>
</organism>
<dbReference type="Pfam" id="PF13560">
    <property type="entry name" value="HTH_31"/>
    <property type="match status" value="1"/>
</dbReference>